<reference evidence="1 2" key="1">
    <citation type="submission" date="2022-05" db="EMBL/GenBank/DDBJ databases">
        <title>Microbulbifer sp. nov., isolated from sponge.</title>
        <authorList>
            <person name="Gao L."/>
        </authorList>
    </citation>
    <scope>NUCLEOTIDE SEQUENCE [LARGE SCALE GENOMIC DNA]</scope>
    <source>
        <strain evidence="1 2">MI-G</strain>
    </source>
</reference>
<gene>
    <name evidence="1" type="ORF">M8T91_02590</name>
</gene>
<evidence type="ECO:0000313" key="1">
    <source>
        <dbReference type="EMBL" id="WKD50338.1"/>
    </source>
</evidence>
<dbReference type="Proteomes" id="UP001321520">
    <property type="component" value="Chromosome"/>
</dbReference>
<evidence type="ECO:0008006" key="3">
    <source>
        <dbReference type="Google" id="ProtNLM"/>
    </source>
</evidence>
<organism evidence="1 2">
    <name type="scientific">Microbulbifer spongiae</name>
    <dbReference type="NCBI Taxonomy" id="2944933"/>
    <lineage>
        <taxon>Bacteria</taxon>
        <taxon>Pseudomonadati</taxon>
        <taxon>Pseudomonadota</taxon>
        <taxon>Gammaproteobacteria</taxon>
        <taxon>Cellvibrionales</taxon>
        <taxon>Microbulbiferaceae</taxon>
        <taxon>Microbulbifer</taxon>
    </lineage>
</organism>
<sequence length="187" mass="21095">MNTKKLLEKASTGTITENEVKLVYNALVNHASDEYDLLLTLGRAGAKQYRDVVEGYLNSPHDPMLARVALQILCRYWGLAKEFKDTLAKFIKIVDWDEEEDVRMMAIGCVAEVFKQESSPELLGYVYDVFENPEEDEVIRGAAYETLALVAGKSVKELPQPQHFDLNKDVDPSVLKRTKKVILGVNC</sequence>
<dbReference type="EMBL" id="CP098023">
    <property type="protein sequence ID" value="WKD50338.1"/>
    <property type="molecule type" value="Genomic_DNA"/>
</dbReference>
<evidence type="ECO:0000313" key="2">
    <source>
        <dbReference type="Proteomes" id="UP001321520"/>
    </source>
</evidence>
<keyword evidence="2" id="KW-1185">Reference proteome</keyword>
<accession>A0ABY9EBD8</accession>
<name>A0ABY9EBD8_9GAMM</name>
<dbReference type="RefSeq" id="WP_301416536.1">
    <property type="nucleotide sequence ID" value="NZ_CP098023.1"/>
</dbReference>
<proteinExistence type="predicted"/>
<protein>
    <recommendedName>
        <fullName evidence="3">HEAT repeat domain-containing protein</fullName>
    </recommendedName>
</protein>
<dbReference type="InterPro" id="IPR016024">
    <property type="entry name" value="ARM-type_fold"/>
</dbReference>
<dbReference type="SUPFAM" id="SSF48371">
    <property type="entry name" value="ARM repeat"/>
    <property type="match status" value="1"/>
</dbReference>